<keyword evidence="6" id="KW-0597">Phosphoprotein</keyword>
<keyword evidence="11" id="KW-0902">Two-component regulatory system</keyword>
<feature type="domain" description="Histidine kinase" evidence="13">
    <location>
        <begin position="608"/>
        <end position="823"/>
    </location>
</feature>
<evidence type="ECO:0000313" key="16">
    <source>
        <dbReference type="EMBL" id="KKQ10015.1"/>
    </source>
</evidence>
<evidence type="ECO:0000256" key="1">
    <source>
        <dbReference type="ARBA" id="ARBA00000085"/>
    </source>
</evidence>
<dbReference type="NCBIfam" id="TIGR00229">
    <property type="entry name" value="sensory_box"/>
    <property type="match status" value="2"/>
</dbReference>
<dbReference type="CDD" id="cd00082">
    <property type="entry name" value="HisKA"/>
    <property type="match status" value="1"/>
</dbReference>
<evidence type="ECO:0000256" key="6">
    <source>
        <dbReference type="ARBA" id="ARBA00022553"/>
    </source>
</evidence>
<dbReference type="GO" id="GO:0005886">
    <property type="term" value="C:plasma membrane"/>
    <property type="evidence" value="ECO:0007669"/>
    <property type="project" value="UniProtKB-SubCell"/>
</dbReference>
<gene>
    <name evidence="16" type="ORF">US19_C0009G0017</name>
</gene>
<feature type="domain" description="PAS" evidence="14">
    <location>
        <begin position="479"/>
        <end position="548"/>
    </location>
</feature>
<dbReference type="InterPro" id="IPR000014">
    <property type="entry name" value="PAS"/>
</dbReference>
<dbReference type="SMART" id="SM00387">
    <property type="entry name" value="HATPase_c"/>
    <property type="match status" value="1"/>
</dbReference>
<dbReference type="InterPro" id="IPR035965">
    <property type="entry name" value="PAS-like_dom_sf"/>
</dbReference>
<feature type="domain" description="PAC" evidence="15">
    <location>
        <begin position="430"/>
        <end position="482"/>
    </location>
</feature>
<dbReference type="GO" id="GO:0045121">
    <property type="term" value="C:membrane raft"/>
    <property type="evidence" value="ECO:0007669"/>
    <property type="project" value="UniProtKB-SubCell"/>
</dbReference>
<dbReference type="Gene3D" id="3.30.565.10">
    <property type="entry name" value="Histidine kinase-like ATPase, C-terminal domain"/>
    <property type="match status" value="1"/>
</dbReference>
<dbReference type="GO" id="GO:0005524">
    <property type="term" value="F:ATP binding"/>
    <property type="evidence" value="ECO:0007669"/>
    <property type="project" value="UniProtKB-KW"/>
</dbReference>
<dbReference type="InterPro" id="IPR036097">
    <property type="entry name" value="HisK_dim/P_sf"/>
</dbReference>
<keyword evidence="7" id="KW-0808">Transferase</keyword>
<accession>A0A0G0F918</accession>
<protein>
    <recommendedName>
        <fullName evidence="4">histidine kinase</fullName>
        <ecNumber evidence="4">2.7.13.3</ecNumber>
    </recommendedName>
</protein>
<comment type="catalytic activity">
    <reaction evidence="1">
        <text>ATP + protein L-histidine = ADP + protein N-phospho-L-histidine.</text>
        <dbReference type="EC" id="2.7.13.3"/>
    </reaction>
</comment>
<dbReference type="FunFam" id="1.10.287.130:FF:000001">
    <property type="entry name" value="Two-component sensor histidine kinase"/>
    <property type="match status" value="1"/>
</dbReference>
<comment type="caution">
    <text evidence="16">The sequence shown here is derived from an EMBL/GenBank/DDBJ whole genome shotgun (WGS) entry which is preliminary data.</text>
</comment>
<dbReference type="SUPFAM" id="SSF55781">
    <property type="entry name" value="GAF domain-like"/>
    <property type="match status" value="1"/>
</dbReference>
<dbReference type="PANTHER" id="PTHR43304:SF1">
    <property type="entry name" value="PAC DOMAIN-CONTAINING PROTEIN"/>
    <property type="match status" value="1"/>
</dbReference>
<evidence type="ECO:0000256" key="2">
    <source>
        <dbReference type="ARBA" id="ARBA00004236"/>
    </source>
</evidence>
<dbReference type="InterPro" id="IPR029016">
    <property type="entry name" value="GAF-like_dom_sf"/>
</dbReference>
<dbReference type="SMART" id="SM00086">
    <property type="entry name" value="PAC"/>
    <property type="match status" value="3"/>
</dbReference>
<organism evidence="16 17">
    <name type="scientific">Candidatus Daviesbacteria bacterium GW2011_GWB1_36_5</name>
    <dbReference type="NCBI Taxonomy" id="1618426"/>
    <lineage>
        <taxon>Bacteria</taxon>
        <taxon>Candidatus Daviesiibacteriota</taxon>
    </lineage>
</organism>
<dbReference type="InterPro" id="IPR003594">
    <property type="entry name" value="HATPase_dom"/>
</dbReference>
<evidence type="ECO:0000256" key="11">
    <source>
        <dbReference type="ARBA" id="ARBA00023012"/>
    </source>
</evidence>
<dbReference type="SUPFAM" id="SSF55785">
    <property type="entry name" value="PYP-like sensor domain (PAS domain)"/>
    <property type="match status" value="3"/>
</dbReference>
<keyword evidence="10" id="KW-0067">ATP-binding</keyword>
<dbReference type="Gene3D" id="1.10.287.130">
    <property type="match status" value="1"/>
</dbReference>
<dbReference type="Proteomes" id="UP000034492">
    <property type="component" value="Unassembled WGS sequence"/>
</dbReference>
<dbReference type="PROSITE" id="PS50113">
    <property type="entry name" value="PAC"/>
    <property type="match status" value="3"/>
</dbReference>
<dbReference type="InterPro" id="IPR003661">
    <property type="entry name" value="HisK_dim/P_dom"/>
</dbReference>
<dbReference type="AlphaFoldDB" id="A0A0G0F918"/>
<evidence type="ECO:0000259" key="14">
    <source>
        <dbReference type="PROSITE" id="PS50112"/>
    </source>
</evidence>
<dbReference type="InterPro" id="IPR005467">
    <property type="entry name" value="His_kinase_dom"/>
</dbReference>
<dbReference type="InterPro" id="IPR004358">
    <property type="entry name" value="Sig_transdc_His_kin-like_C"/>
</dbReference>
<feature type="domain" description="PAC" evidence="15">
    <location>
        <begin position="116"/>
        <end position="169"/>
    </location>
</feature>
<feature type="domain" description="PAS" evidence="14">
    <location>
        <begin position="350"/>
        <end position="427"/>
    </location>
</feature>
<dbReference type="Pfam" id="PF13426">
    <property type="entry name" value="PAS_9"/>
    <property type="match status" value="2"/>
</dbReference>
<evidence type="ECO:0000256" key="12">
    <source>
        <dbReference type="ARBA" id="ARBA00023136"/>
    </source>
</evidence>
<dbReference type="SMART" id="SM00388">
    <property type="entry name" value="HisKA"/>
    <property type="match status" value="1"/>
</dbReference>
<dbReference type="PANTHER" id="PTHR43304">
    <property type="entry name" value="PHYTOCHROME-LIKE PROTEIN CPH1"/>
    <property type="match status" value="1"/>
</dbReference>
<evidence type="ECO:0000256" key="5">
    <source>
        <dbReference type="ARBA" id="ARBA00022475"/>
    </source>
</evidence>
<dbReference type="FunFam" id="3.30.565.10:FF:000023">
    <property type="entry name" value="PAS domain-containing sensor histidine kinase"/>
    <property type="match status" value="1"/>
</dbReference>
<dbReference type="SUPFAM" id="SSF47384">
    <property type="entry name" value="Homodimeric domain of signal transducing histidine kinase"/>
    <property type="match status" value="1"/>
</dbReference>
<dbReference type="SMART" id="SM00091">
    <property type="entry name" value="PAS"/>
    <property type="match status" value="3"/>
</dbReference>
<evidence type="ECO:0000256" key="3">
    <source>
        <dbReference type="ARBA" id="ARBA00004314"/>
    </source>
</evidence>
<dbReference type="PROSITE" id="PS50112">
    <property type="entry name" value="PAS"/>
    <property type="match status" value="2"/>
</dbReference>
<dbReference type="PROSITE" id="PS50109">
    <property type="entry name" value="HIS_KIN"/>
    <property type="match status" value="1"/>
</dbReference>
<evidence type="ECO:0000313" key="17">
    <source>
        <dbReference type="Proteomes" id="UP000034492"/>
    </source>
</evidence>
<dbReference type="InterPro" id="IPR001610">
    <property type="entry name" value="PAC"/>
</dbReference>
<dbReference type="SUPFAM" id="SSF55874">
    <property type="entry name" value="ATPase domain of HSP90 chaperone/DNA topoisomerase II/histidine kinase"/>
    <property type="match status" value="1"/>
</dbReference>
<dbReference type="InterPro" id="IPR052162">
    <property type="entry name" value="Sensor_kinase/Photoreceptor"/>
</dbReference>
<evidence type="ECO:0000259" key="13">
    <source>
        <dbReference type="PROSITE" id="PS50109"/>
    </source>
</evidence>
<dbReference type="GO" id="GO:0000155">
    <property type="term" value="F:phosphorelay sensor kinase activity"/>
    <property type="evidence" value="ECO:0007669"/>
    <property type="project" value="InterPro"/>
</dbReference>
<dbReference type="InterPro" id="IPR003018">
    <property type="entry name" value="GAF"/>
</dbReference>
<evidence type="ECO:0000256" key="7">
    <source>
        <dbReference type="ARBA" id="ARBA00022679"/>
    </source>
</evidence>
<keyword evidence="5" id="KW-1003">Cell membrane</keyword>
<evidence type="ECO:0000256" key="8">
    <source>
        <dbReference type="ARBA" id="ARBA00022741"/>
    </source>
</evidence>
<dbReference type="Gene3D" id="3.30.450.40">
    <property type="match status" value="1"/>
</dbReference>
<keyword evidence="12" id="KW-0472">Membrane</keyword>
<reference evidence="16 17" key="1">
    <citation type="journal article" date="2015" name="Nature">
        <title>rRNA introns, odd ribosomes, and small enigmatic genomes across a large radiation of phyla.</title>
        <authorList>
            <person name="Brown C.T."/>
            <person name="Hug L.A."/>
            <person name="Thomas B.C."/>
            <person name="Sharon I."/>
            <person name="Castelle C.J."/>
            <person name="Singh A."/>
            <person name="Wilkins M.J."/>
            <person name="Williams K.H."/>
            <person name="Banfield J.F."/>
        </authorList>
    </citation>
    <scope>NUCLEOTIDE SEQUENCE [LARGE SCALE GENOMIC DNA]</scope>
</reference>
<dbReference type="InterPro" id="IPR013655">
    <property type="entry name" value="PAS_fold_3"/>
</dbReference>
<dbReference type="Pfam" id="PF08447">
    <property type="entry name" value="PAS_3"/>
    <property type="match status" value="1"/>
</dbReference>
<dbReference type="Pfam" id="PF01590">
    <property type="entry name" value="GAF"/>
    <property type="match status" value="1"/>
</dbReference>
<feature type="domain" description="PAC" evidence="15">
    <location>
        <begin position="552"/>
        <end position="604"/>
    </location>
</feature>
<dbReference type="SMART" id="SM00065">
    <property type="entry name" value="GAF"/>
    <property type="match status" value="1"/>
</dbReference>
<evidence type="ECO:0000256" key="4">
    <source>
        <dbReference type="ARBA" id="ARBA00012438"/>
    </source>
</evidence>
<dbReference type="CDD" id="cd00075">
    <property type="entry name" value="HATPase"/>
    <property type="match status" value="1"/>
</dbReference>
<dbReference type="InterPro" id="IPR036890">
    <property type="entry name" value="HATPase_C_sf"/>
</dbReference>
<proteinExistence type="predicted"/>
<keyword evidence="8" id="KW-0547">Nucleotide-binding</keyword>
<sequence>MLQNSGLDIKKSSRHEVKEIEVSDEYSNLVNLASKKDLEIIFSQVGIGITVQKPNGELMFANDIGAKMIGFKSPGELINIPVKKIMEKFEVFGEDGGSIPIEAFPGRRALMGESPKEMVLKFKIKDSKVERWASVKATPVFDKDGRVIFAINTFNDVTEKKRVEIELRNSEARLKFLTKASRVLASSLDYKKTLKSVARLAVPHIADWYAIDMLNNKEVELLVVAHVDPKKVAWAKELRKIDPVDLDAPNGIANVFRSGKSEIYPLVTEELIKASSVSKKEIEVIKKLGLISVMLVPIKIRGRVVGVITFVSAESKREFNKSDLELAEQLAGRAALAIENASLYKKVEEEKKRLSNVVANVPGVVWEAYGEPGSQEQRMAYVSEYIIRLLGYSVKDWTSRPNFWLSIVHPDDVEETLKRTKENFRRGSGGVVQFRWVAKDKRVVWVEAQTAVIKNSEGKSVGMRGVTVDITSSKEAELNNHRLAAIVESSDDAIIGQDLKMRITNWNLGAEKLYGYSADEMAGKSILIIVPRDKKEEMREIMEVIRLGEGVDHLETTRITKNGRMIDVSLTISPLKDTSGKVIGASGIGRDISSSKELERRKDAFIGMASHELKTPITSIKAYIQVLQSKYRQSRDEVALKYLDKTNDQLNNLTELVNDLLDLSKIQTGRLELEKQQFNLGDLVRDTVETMQGLTQRHKIYLEGNENVDIVGDKNRIGQVLINLINNAIKYSPEAEKIILNVFRKGNKVTFTVKDFGIGISRTHQKRIFDRFYRAAGKSEKTFPGLGIGLYISSEIVRRHGGNIWVESVKRRGSTFFVSLPLR</sequence>
<dbReference type="EMBL" id="LBSA01000009">
    <property type="protein sequence ID" value="KKQ10015.1"/>
    <property type="molecule type" value="Genomic_DNA"/>
</dbReference>
<dbReference type="PRINTS" id="PR00344">
    <property type="entry name" value="BCTRLSENSOR"/>
</dbReference>
<comment type="subcellular location">
    <subcellularLocation>
        <location evidence="2">Cell membrane</location>
    </subcellularLocation>
    <subcellularLocation>
        <location evidence="3">Membrane raft</location>
        <topology evidence="3">Multi-pass membrane protein</topology>
    </subcellularLocation>
</comment>
<dbReference type="Gene3D" id="3.30.450.20">
    <property type="entry name" value="PAS domain"/>
    <property type="match status" value="3"/>
</dbReference>
<dbReference type="Pfam" id="PF00512">
    <property type="entry name" value="HisKA"/>
    <property type="match status" value="1"/>
</dbReference>
<evidence type="ECO:0000256" key="9">
    <source>
        <dbReference type="ARBA" id="ARBA00022777"/>
    </source>
</evidence>
<dbReference type="EC" id="2.7.13.3" evidence="4"/>
<evidence type="ECO:0000259" key="15">
    <source>
        <dbReference type="PROSITE" id="PS50113"/>
    </source>
</evidence>
<keyword evidence="9" id="KW-0418">Kinase</keyword>
<evidence type="ECO:0000256" key="10">
    <source>
        <dbReference type="ARBA" id="ARBA00022840"/>
    </source>
</evidence>
<name>A0A0G0F918_9BACT</name>
<dbReference type="CDD" id="cd00130">
    <property type="entry name" value="PAS"/>
    <property type="match status" value="2"/>
</dbReference>
<dbReference type="InterPro" id="IPR000700">
    <property type="entry name" value="PAS-assoc_C"/>
</dbReference>
<dbReference type="Pfam" id="PF02518">
    <property type="entry name" value="HATPase_c"/>
    <property type="match status" value="1"/>
</dbReference>